<accession>A0A8F2DAB1</accession>
<keyword evidence="2" id="KW-1185">Reference proteome</keyword>
<dbReference type="KEGG" id="vg:80020567"/>
<dbReference type="GeneID" id="80020567"/>
<dbReference type="Proteomes" id="UP000683422">
    <property type="component" value="Segment"/>
</dbReference>
<evidence type="ECO:0000313" key="2">
    <source>
        <dbReference type="Proteomes" id="UP000683422"/>
    </source>
</evidence>
<dbReference type="EMBL" id="MZ028627">
    <property type="protein sequence ID" value="QWS68270.1"/>
    <property type="molecule type" value="Genomic_DNA"/>
</dbReference>
<protein>
    <submittedName>
        <fullName evidence="1">Uncharacterized protein</fullName>
    </submittedName>
</protein>
<proteinExistence type="predicted"/>
<organism evidence="1 2">
    <name type="scientific">Gordonia phage VanLee</name>
    <dbReference type="NCBI Taxonomy" id="2845816"/>
    <lineage>
        <taxon>Viruses</taxon>
        <taxon>Duplodnaviria</taxon>
        <taxon>Heunggongvirae</taxon>
        <taxon>Uroviricota</taxon>
        <taxon>Caudoviricetes</taxon>
        <taxon>Kruegerviridae</taxon>
        <taxon>Vanleevirus</taxon>
        <taxon>Vanleevirus vanlee</taxon>
    </lineage>
</organism>
<evidence type="ECO:0000313" key="1">
    <source>
        <dbReference type="EMBL" id="QWS68270.1"/>
    </source>
</evidence>
<reference evidence="1" key="1">
    <citation type="submission" date="2021-04" db="EMBL/GenBank/DDBJ databases">
        <authorList>
            <person name="Barnhill K.B."/>
            <person name="Biggs A.M."/>
            <person name="Bland J."/>
            <person name="Choudhary H.M."/>
            <person name="Crogan R.E."/>
            <person name="Finocchiaro A.B."/>
            <person name="Franco V."/>
            <person name="Fuller T.A."/>
            <person name="Hanwacker C.G."/>
            <person name="Howard Z.E."/>
            <person name="Iqbal M."/>
            <person name="Mathew A.M."/>
            <person name="Miller S."/>
            <person name="Padhye S."/>
            <person name="Rainey E."/>
            <person name="Rodriguez A."/>
            <person name="Stewart E."/>
            <person name="Otero L.A."/>
            <person name="Chase M.A."/>
            <person name="Pollenz R.S."/>
            <person name="Garlena R.A."/>
            <person name="Russell D.A."/>
            <person name="Jacobs-Sera D."/>
            <person name="Hatfull G.F."/>
        </authorList>
    </citation>
    <scope>NUCLEOTIDE SEQUENCE</scope>
</reference>
<gene>
    <name evidence="1" type="primary">154</name>
    <name evidence="1" type="ORF">SEA_VANLEE_154</name>
</gene>
<sequence>MSISTGIMTEALVAEVYRAAEDGRITEADVEHYVDNAPESHVFVAGECDDWDAETVGAVTTADAHRKVTYWRNVVDALPGRAA</sequence>
<dbReference type="RefSeq" id="YP_010755894.1">
    <property type="nucleotide sequence ID" value="NC_073474.1"/>
</dbReference>
<name>A0A8F2DAB1_9CAUD</name>